<dbReference type="Pfam" id="PF05166">
    <property type="entry name" value="YcgL"/>
    <property type="match status" value="1"/>
</dbReference>
<proteinExistence type="inferred from homology"/>
<evidence type="ECO:0000256" key="1">
    <source>
        <dbReference type="HAMAP-Rule" id="MF_01866"/>
    </source>
</evidence>
<keyword evidence="4" id="KW-1185">Reference proteome</keyword>
<dbReference type="OrthoDB" id="7062382at2"/>
<evidence type="ECO:0000313" key="4">
    <source>
        <dbReference type="Proteomes" id="UP000254649"/>
    </source>
</evidence>
<dbReference type="Gene3D" id="3.10.510.20">
    <property type="entry name" value="YcgL domain"/>
    <property type="match status" value="1"/>
</dbReference>
<dbReference type="PANTHER" id="PTHR38109">
    <property type="entry name" value="PROTEIN YCGL"/>
    <property type="match status" value="1"/>
</dbReference>
<dbReference type="InterPro" id="IPR038068">
    <property type="entry name" value="YcgL-like_sf"/>
</dbReference>
<dbReference type="HAMAP" id="MF_01866">
    <property type="entry name" value="UPF0745"/>
    <property type="match status" value="1"/>
</dbReference>
<dbReference type="SUPFAM" id="SSF160191">
    <property type="entry name" value="YcgL-like"/>
    <property type="match status" value="1"/>
</dbReference>
<organism evidence="3 4">
    <name type="scientific">[Actinobacillus] rossii</name>
    <dbReference type="NCBI Taxonomy" id="123820"/>
    <lineage>
        <taxon>Bacteria</taxon>
        <taxon>Pseudomonadati</taxon>
        <taxon>Pseudomonadota</taxon>
        <taxon>Gammaproteobacteria</taxon>
        <taxon>Pasteurellales</taxon>
        <taxon>Pasteurellaceae</taxon>
    </lineage>
</organism>
<dbReference type="PANTHER" id="PTHR38109:SF1">
    <property type="entry name" value="PROTEIN YCGL"/>
    <property type="match status" value="1"/>
</dbReference>
<sequence>MLCAIYKSAKKDGMYLYIEKRDQFDAIPETLRTAFGQPIFVMLFNLDGDKSLIQAKNQDVITQIKEQGFYLQMLKQEENLLEQFKNEQKSHRTLS</sequence>
<dbReference type="AlphaFoldDB" id="A0A380TWF1"/>
<protein>
    <recommendedName>
        <fullName evidence="1">YcgL domain-containing protein NCTC10801_01722</fullName>
    </recommendedName>
</protein>
<evidence type="ECO:0000313" key="3">
    <source>
        <dbReference type="EMBL" id="SUT92565.1"/>
    </source>
</evidence>
<name>A0A380TWF1_9PAST</name>
<dbReference type="InterPro" id="IPR027354">
    <property type="entry name" value="YcgL_dom"/>
</dbReference>
<dbReference type="PROSITE" id="PS51648">
    <property type="entry name" value="YCGL"/>
    <property type="match status" value="1"/>
</dbReference>
<dbReference type="Proteomes" id="UP000254649">
    <property type="component" value="Unassembled WGS sequence"/>
</dbReference>
<evidence type="ECO:0000259" key="2">
    <source>
        <dbReference type="PROSITE" id="PS51648"/>
    </source>
</evidence>
<reference evidence="3 4" key="1">
    <citation type="submission" date="2018-06" db="EMBL/GenBank/DDBJ databases">
        <authorList>
            <consortium name="Pathogen Informatics"/>
            <person name="Doyle S."/>
        </authorList>
    </citation>
    <scope>NUCLEOTIDE SEQUENCE [LARGE SCALE GENOMIC DNA]</scope>
    <source>
        <strain evidence="3 4">NCTC10801</strain>
    </source>
</reference>
<accession>A0A380TWF1</accession>
<dbReference type="EMBL" id="UFRQ01000003">
    <property type="protein sequence ID" value="SUT92565.1"/>
    <property type="molecule type" value="Genomic_DNA"/>
</dbReference>
<gene>
    <name evidence="3" type="primary">ycgL</name>
    <name evidence="3" type="ORF">NCTC10801_01722</name>
</gene>
<feature type="domain" description="YcgL" evidence="2">
    <location>
        <begin position="1"/>
        <end position="85"/>
    </location>
</feature>